<dbReference type="PANTHER" id="PTHR38488:SF1">
    <property type="entry name" value="OXIDOREDUCTASE 9.5 KDA SUBUNIT, PUTATIVE (AFU_ORTHOLOGUE AFUA_5G08980)-RELATED"/>
    <property type="match status" value="1"/>
</dbReference>
<dbReference type="PANTHER" id="PTHR38488">
    <property type="entry name" value="OXIDOREDUCTASE 9.5 KDA SUBUNIT, PUTATIVE (AFU_ORTHOLOGUE AFUA_5G08980)-RELATED"/>
    <property type="match status" value="1"/>
</dbReference>
<keyword evidence="4" id="KW-1185">Reference proteome</keyword>
<organism evidence="3 4">
    <name type="scientific">Gonapodya prolifera (strain JEL478)</name>
    <name type="common">Monoblepharis prolifera</name>
    <dbReference type="NCBI Taxonomy" id="1344416"/>
    <lineage>
        <taxon>Eukaryota</taxon>
        <taxon>Fungi</taxon>
        <taxon>Fungi incertae sedis</taxon>
        <taxon>Chytridiomycota</taxon>
        <taxon>Chytridiomycota incertae sedis</taxon>
        <taxon>Monoblepharidomycetes</taxon>
        <taxon>Monoblepharidales</taxon>
        <taxon>Gonapodyaceae</taxon>
        <taxon>Gonapodya</taxon>
    </lineage>
</organism>
<reference evidence="3 4" key="1">
    <citation type="journal article" date="2015" name="Genome Biol. Evol.">
        <title>Phylogenomic analyses indicate that early fungi evolved digesting cell walls of algal ancestors of land plants.</title>
        <authorList>
            <person name="Chang Y."/>
            <person name="Wang S."/>
            <person name="Sekimoto S."/>
            <person name="Aerts A.L."/>
            <person name="Choi C."/>
            <person name="Clum A."/>
            <person name="LaButti K.M."/>
            <person name="Lindquist E.A."/>
            <person name="Yee Ngan C."/>
            <person name="Ohm R.A."/>
            <person name="Salamov A.A."/>
            <person name="Grigoriev I.V."/>
            <person name="Spatafora J.W."/>
            <person name="Berbee M.L."/>
        </authorList>
    </citation>
    <scope>NUCLEOTIDE SEQUENCE [LARGE SCALE GENOMIC DNA]</scope>
    <source>
        <strain evidence="3 4">JEL478</strain>
    </source>
</reference>
<dbReference type="InterPro" id="IPR039961">
    <property type="entry name" value="Nuo9.5"/>
</dbReference>
<protein>
    <submittedName>
        <fullName evidence="3">Uncharacterized protein</fullName>
    </submittedName>
</protein>
<dbReference type="AlphaFoldDB" id="A0A139AR28"/>
<dbReference type="Proteomes" id="UP000070544">
    <property type="component" value="Unassembled WGS sequence"/>
</dbReference>
<feature type="non-terminal residue" evidence="3">
    <location>
        <position position="1"/>
    </location>
</feature>
<dbReference type="OrthoDB" id="2093409at2759"/>
<keyword evidence="2" id="KW-0472">Membrane</keyword>
<sequence>RKQLIEQPVITVSYFVGLTGLLLPITVLPLRRYYGAKRVQEPPKSFPLPDRPRVADLSTPYDD</sequence>
<keyword evidence="2" id="KW-0812">Transmembrane</keyword>
<feature type="transmembrane region" description="Helical" evidence="2">
    <location>
        <begin position="12"/>
        <end position="30"/>
    </location>
</feature>
<evidence type="ECO:0000256" key="2">
    <source>
        <dbReference type="SAM" id="Phobius"/>
    </source>
</evidence>
<feature type="region of interest" description="Disordered" evidence="1">
    <location>
        <begin position="41"/>
        <end position="63"/>
    </location>
</feature>
<proteinExistence type="predicted"/>
<evidence type="ECO:0000256" key="1">
    <source>
        <dbReference type="SAM" id="MobiDB-lite"/>
    </source>
</evidence>
<evidence type="ECO:0000313" key="3">
    <source>
        <dbReference type="EMBL" id="KXS19207.1"/>
    </source>
</evidence>
<keyword evidence="2" id="KW-1133">Transmembrane helix</keyword>
<accession>A0A139AR28</accession>
<gene>
    <name evidence="3" type="ORF">M427DRAFT_152700</name>
</gene>
<evidence type="ECO:0000313" key="4">
    <source>
        <dbReference type="Proteomes" id="UP000070544"/>
    </source>
</evidence>
<dbReference type="EMBL" id="KQ965739">
    <property type="protein sequence ID" value="KXS19207.1"/>
    <property type="molecule type" value="Genomic_DNA"/>
</dbReference>
<name>A0A139AR28_GONPJ</name>